<dbReference type="AlphaFoldDB" id="A0A2I0TBQ1"/>
<reference evidence="3" key="2">
    <citation type="submission" date="2017-12" db="EMBL/GenBank/DDBJ databases">
        <title>Genome sequence of the Bar-tailed Godwit (Limosa lapponica baueri).</title>
        <authorList>
            <person name="Lima N.C.B."/>
            <person name="Parody-Merino A.M."/>
            <person name="Battley P.F."/>
            <person name="Fidler A.E."/>
            <person name="Prosdocimi F."/>
        </authorList>
    </citation>
    <scope>NUCLEOTIDE SEQUENCE [LARGE SCALE GENOMIC DNA]</scope>
</reference>
<sequence length="153" mass="17365">MKKSFAQKTEYDSDELMFGFNVLSTEYTNISFTETEVVSLYKKLPEKKVFNTKASPQESQTLEVGERAWNKEDSPAIKEDKGRDHLGKLDTHKSMGPDGMHPRVLRELADVTAKPLSIIFERSWRTGEVPEDCRKANVMPVFKKVQEGGPGKL</sequence>
<reference evidence="3" key="1">
    <citation type="submission" date="2017-11" db="EMBL/GenBank/DDBJ databases">
        <authorList>
            <person name="Lima N.C."/>
            <person name="Parody-Merino A.M."/>
            <person name="Battley P.F."/>
            <person name="Fidler A.E."/>
            <person name="Prosdocimi F."/>
        </authorList>
    </citation>
    <scope>NUCLEOTIDE SEQUENCE [LARGE SCALE GENOMIC DNA]</scope>
</reference>
<evidence type="ECO:0008006" key="4">
    <source>
        <dbReference type="Google" id="ProtNLM"/>
    </source>
</evidence>
<dbReference type="OrthoDB" id="416454at2759"/>
<accession>A0A2I0TBQ1</accession>
<dbReference type="GO" id="GO:0061343">
    <property type="term" value="P:cell adhesion involved in heart morphogenesis"/>
    <property type="evidence" value="ECO:0007669"/>
    <property type="project" value="TreeGrafter"/>
</dbReference>
<keyword evidence="3" id="KW-1185">Reference proteome</keyword>
<dbReference type="Proteomes" id="UP000233556">
    <property type="component" value="Unassembled WGS sequence"/>
</dbReference>
<dbReference type="GO" id="GO:0007508">
    <property type="term" value="P:larval heart development"/>
    <property type="evidence" value="ECO:0007669"/>
    <property type="project" value="TreeGrafter"/>
</dbReference>
<name>A0A2I0TBQ1_LIMLA</name>
<dbReference type="PANTHER" id="PTHR33395:SF22">
    <property type="entry name" value="REVERSE TRANSCRIPTASE DOMAIN-CONTAINING PROTEIN"/>
    <property type="match status" value="1"/>
</dbReference>
<organism evidence="2 3">
    <name type="scientific">Limosa lapponica baueri</name>
    <dbReference type="NCBI Taxonomy" id="1758121"/>
    <lineage>
        <taxon>Eukaryota</taxon>
        <taxon>Metazoa</taxon>
        <taxon>Chordata</taxon>
        <taxon>Craniata</taxon>
        <taxon>Vertebrata</taxon>
        <taxon>Euteleostomi</taxon>
        <taxon>Archelosauria</taxon>
        <taxon>Archosauria</taxon>
        <taxon>Dinosauria</taxon>
        <taxon>Saurischia</taxon>
        <taxon>Theropoda</taxon>
        <taxon>Coelurosauria</taxon>
        <taxon>Aves</taxon>
        <taxon>Neognathae</taxon>
        <taxon>Neoaves</taxon>
        <taxon>Charadriiformes</taxon>
        <taxon>Scolopacidae</taxon>
        <taxon>Limosa</taxon>
    </lineage>
</organism>
<dbReference type="PANTHER" id="PTHR33395">
    <property type="entry name" value="TRANSCRIPTASE, PUTATIVE-RELATED-RELATED"/>
    <property type="match status" value="1"/>
</dbReference>
<gene>
    <name evidence="2" type="ORF">llap_18479</name>
</gene>
<evidence type="ECO:0000313" key="2">
    <source>
        <dbReference type="EMBL" id="PKU31217.1"/>
    </source>
</evidence>
<dbReference type="EMBL" id="KZ513160">
    <property type="protein sequence ID" value="PKU31217.1"/>
    <property type="molecule type" value="Genomic_DNA"/>
</dbReference>
<protein>
    <recommendedName>
        <fullName evidence="4">Rna-directed dna polymerase from mobile element jockey-like</fullName>
    </recommendedName>
</protein>
<feature type="region of interest" description="Disordered" evidence="1">
    <location>
        <begin position="70"/>
        <end position="101"/>
    </location>
</feature>
<evidence type="ECO:0000313" key="3">
    <source>
        <dbReference type="Proteomes" id="UP000233556"/>
    </source>
</evidence>
<dbReference type="GO" id="GO:0031012">
    <property type="term" value="C:extracellular matrix"/>
    <property type="evidence" value="ECO:0007669"/>
    <property type="project" value="TreeGrafter"/>
</dbReference>
<evidence type="ECO:0000256" key="1">
    <source>
        <dbReference type="SAM" id="MobiDB-lite"/>
    </source>
</evidence>
<proteinExistence type="predicted"/>